<dbReference type="InterPro" id="IPR006035">
    <property type="entry name" value="Ureohydrolase"/>
</dbReference>
<dbReference type="PRINTS" id="PR00116">
    <property type="entry name" value="ARGINASE"/>
</dbReference>
<evidence type="ECO:0000313" key="5">
    <source>
        <dbReference type="EMBL" id="MFB9450841.1"/>
    </source>
</evidence>
<dbReference type="RefSeq" id="WP_223100331.1">
    <property type="nucleotide sequence ID" value="NZ_CP061913.1"/>
</dbReference>
<keyword evidence="2 5" id="KW-0378">Hydrolase</keyword>
<accession>A0ABV5MPP1</accession>
<comment type="similarity">
    <text evidence="4">Belongs to the arginase family.</text>
</comment>
<proteinExistence type="inferred from homology"/>
<dbReference type="GO" id="GO:0016787">
    <property type="term" value="F:hydrolase activity"/>
    <property type="evidence" value="ECO:0007669"/>
    <property type="project" value="UniProtKB-KW"/>
</dbReference>
<gene>
    <name evidence="5" type="ORF">ACFFTR_47880</name>
</gene>
<evidence type="ECO:0000313" key="6">
    <source>
        <dbReference type="Proteomes" id="UP001589608"/>
    </source>
</evidence>
<dbReference type="PROSITE" id="PS51409">
    <property type="entry name" value="ARGINASE_2"/>
    <property type="match status" value="1"/>
</dbReference>
<sequence>MIFVPYHLDERRDGLTDDLPAGPTTTVTADLPDGDIWARLATLYGNVADAVAKEPVPIVISGDCMVSLGVMAGLQRQGNPQEAVGVVWFDAHGDVQTLETTTSGYIGGMPLRLLVGYRPELIAERLGLRPVPQERAVLADARDLDPAEVEFLAGATLMRYDVNAIRPPDGKFLVHVDLDVVDPAELPGLMFPVDGGPTASALLAAVGALVATGRVVGLDVACTWRPDGGNARRRDLIAALIKALQSQRNAP</sequence>
<name>A0ABV5MPP1_9ACTN</name>
<evidence type="ECO:0000256" key="3">
    <source>
        <dbReference type="ARBA" id="ARBA00023211"/>
    </source>
</evidence>
<dbReference type="Pfam" id="PF00491">
    <property type="entry name" value="Arginase"/>
    <property type="match status" value="1"/>
</dbReference>
<dbReference type="PANTHER" id="PTHR43782:SF3">
    <property type="entry name" value="ARGINASE"/>
    <property type="match status" value="1"/>
</dbReference>
<dbReference type="EMBL" id="JBHMCA010000084">
    <property type="protein sequence ID" value="MFB9450841.1"/>
    <property type="molecule type" value="Genomic_DNA"/>
</dbReference>
<evidence type="ECO:0000256" key="4">
    <source>
        <dbReference type="PROSITE-ProRule" id="PRU00742"/>
    </source>
</evidence>
<dbReference type="InterPro" id="IPR023696">
    <property type="entry name" value="Ureohydrolase_dom_sf"/>
</dbReference>
<reference evidence="5 6" key="1">
    <citation type="submission" date="2024-09" db="EMBL/GenBank/DDBJ databases">
        <authorList>
            <person name="Sun Q."/>
            <person name="Mori K."/>
        </authorList>
    </citation>
    <scope>NUCLEOTIDE SEQUENCE [LARGE SCALE GENOMIC DNA]</scope>
    <source>
        <strain evidence="5 6">JCM 3307</strain>
    </source>
</reference>
<dbReference type="EC" id="3.5.3.-" evidence="5"/>
<organism evidence="5 6">
    <name type="scientific">Dactylosporangium vinaceum</name>
    <dbReference type="NCBI Taxonomy" id="53362"/>
    <lineage>
        <taxon>Bacteria</taxon>
        <taxon>Bacillati</taxon>
        <taxon>Actinomycetota</taxon>
        <taxon>Actinomycetes</taxon>
        <taxon>Micromonosporales</taxon>
        <taxon>Micromonosporaceae</taxon>
        <taxon>Dactylosporangium</taxon>
    </lineage>
</organism>
<keyword evidence="6" id="KW-1185">Reference proteome</keyword>
<evidence type="ECO:0000256" key="1">
    <source>
        <dbReference type="ARBA" id="ARBA00022723"/>
    </source>
</evidence>
<keyword evidence="1" id="KW-0479">Metal-binding</keyword>
<keyword evidence="3" id="KW-0464">Manganese</keyword>
<protein>
    <submittedName>
        <fullName evidence="5">Arginase family protein</fullName>
        <ecNumber evidence="5">3.5.3.-</ecNumber>
    </submittedName>
</protein>
<dbReference type="SUPFAM" id="SSF52768">
    <property type="entry name" value="Arginase/deacetylase"/>
    <property type="match status" value="1"/>
</dbReference>
<dbReference type="Gene3D" id="3.40.800.10">
    <property type="entry name" value="Ureohydrolase domain"/>
    <property type="match status" value="1"/>
</dbReference>
<dbReference type="CDD" id="cd09999">
    <property type="entry name" value="Arginase-like_1"/>
    <property type="match status" value="1"/>
</dbReference>
<dbReference type="PANTHER" id="PTHR43782">
    <property type="entry name" value="ARGINASE"/>
    <property type="match status" value="1"/>
</dbReference>
<comment type="caution">
    <text evidence="5">The sequence shown here is derived from an EMBL/GenBank/DDBJ whole genome shotgun (WGS) entry which is preliminary data.</text>
</comment>
<dbReference type="Proteomes" id="UP001589608">
    <property type="component" value="Unassembled WGS sequence"/>
</dbReference>
<evidence type="ECO:0000256" key="2">
    <source>
        <dbReference type="ARBA" id="ARBA00022801"/>
    </source>
</evidence>